<sequence length="347" mass="40160">MTYEEYYLRQAGSGIPGFRAVRFQRGKGFFGNFWKTIAWPLLKYAGKTAVKTGMDIGRDAIEGKPVKESIRSRIQEHGMSVIDDTAEKTKQLLQGGRGRKPKEETKDFITARMNPIHELSAVTPLPEFDLFVLPPTQTTVERDILTEHRPISTLDSKSAIEFIINSSNDEYINFRETFLYVRIHVELFTVEGNNPTWDVWDNIIPANYLLHSMFKHLDVFIGDKQINTSSTTYPYRAYLEALLSLNEESKRSYLQAALWIRDDDLRKKFIKPDSEPVAEGKILDLMGRLHFDLTFQDRAMIGGTSIQIRLVPHDKKFYFMYDEEKYNATIKFHEAALFVHRSKVSKE</sequence>
<dbReference type="Proteomes" id="UP000285301">
    <property type="component" value="Unassembled WGS sequence"/>
</dbReference>
<accession>A0A3S3RCA3</accession>
<comment type="caution">
    <text evidence="1">The sequence shown here is derived from an EMBL/GenBank/DDBJ whole genome shotgun (WGS) entry which is preliminary data.</text>
</comment>
<organism evidence="1 2">
    <name type="scientific">Dinothrombium tinctorium</name>
    <dbReference type="NCBI Taxonomy" id="1965070"/>
    <lineage>
        <taxon>Eukaryota</taxon>
        <taxon>Metazoa</taxon>
        <taxon>Ecdysozoa</taxon>
        <taxon>Arthropoda</taxon>
        <taxon>Chelicerata</taxon>
        <taxon>Arachnida</taxon>
        <taxon>Acari</taxon>
        <taxon>Acariformes</taxon>
        <taxon>Trombidiformes</taxon>
        <taxon>Prostigmata</taxon>
        <taxon>Anystina</taxon>
        <taxon>Parasitengona</taxon>
        <taxon>Trombidioidea</taxon>
        <taxon>Trombidiidae</taxon>
        <taxon>Dinothrombium</taxon>
    </lineage>
</organism>
<dbReference type="STRING" id="1965070.A0A3S3RCA3"/>
<evidence type="ECO:0000313" key="1">
    <source>
        <dbReference type="EMBL" id="RWR98624.1"/>
    </source>
</evidence>
<proteinExistence type="predicted"/>
<dbReference type="EMBL" id="NCKU01020273">
    <property type="protein sequence ID" value="RWR98624.1"/>
    <property type="molecule type" value="Genomic_DNA"/>
</dbReference>
<keyword evidence="2" id="KW-1185">Reference proteome</keyword>
<gene>
    <name evidence="1" type="ORF">B4U79_12252</name>
</gene>
<dbReference type="OrthoDB" id="5979489at2759"/>
<dbReference type="AlphaFoldDB" id="A0A3S3RCA3"/>
<feature type="non-terminal residue" evidence="1">
    <location>
        <position position="347"/>
    </location>
</feature>
<evidence type="ECO:0000313" key="2">
    <source>
        <dbReference type="Proteomes" id="UP000285301"/>
    </source>
</evidence>
<protein>
    <submittedName>
        <fullName evidence="1">Uncharacterized protein</fullName>
    </submittedName>
</protein>
<name>A0A3S3RCA3_9ACAR</name>
<reference evidence="1 2" key="1">
    <citation type="journal article" date="2018" name="Gigascience">
        <title>Genomes of trombidid mites reveal novel predicted allergens and laterally-transferred genes associated with secondary metabolism.</title>
        <authorList>
            <person name="Dong X."/>
            <person name="Chaisiri K."/>
            <person name="Xia D."/>
            <person name="Armstrong S.D."/>
            <person name="Fang Y."/>
            <person name="Donnelly M.J."/>
            <person name="Kadowaki T."/>
            <person name="McGarry J.W."/>
            <person name="Darby A.C."/>
            <person name="Makepeace B.L."/>
        </authorList>
    </citation>
    <scope>NUCLEOTIDE SEQUENCE [LARGE SCALE GENOMIC DNA]</scope>
    <source>
        <strain evidence="1">UoL-WK</strain>
    </source>
</reference>